<reference evidence="1 2" key="1">
    <citation type="submission" date="2019-10" db="EMBL/GenBank/DDBJ databases">
        <title>Assembly and Annotation for the nematode Trichostrongylus colubriformis.</title>
        <authorList>
            <person name="Martin J."/>
        </authorList>
    </citation>
    <scope>NUCLEOTIDE SEQUENCE [LARGE SCALE GENOMIC DNA]</scope>
    <source>
        <strain evidence="1">G859</strain>
        <tissue evidence="1">Whole worm</tissue>
    </source>
</reference>
<dbReference type="AlphaFoldDB" id="A0AAN8FVI7"/>
<evidence type="ECO:0000313" key="2">
    <source>
        <dbReference type="Proteomes" id="UP001331761"/>
    </source>
</evidence>
<dbReference type="EMBL" id="WIXE01018282">
    <property type="protein sequence ID" value="KAK5971063.1"/>
    <property type="molecule type" value="Genomic_DNA"/>
</dbReference>
<protein>
    <submittedName>
        <fullName evidence="1">Uncharacterized protein</fullName>
    </submittedName>
</protein>
<organism evidence="1 2">
    <name type="scientific">Trichostrongylus colubriformis</name>
    <name type="common">Black scour worm</name>
    <dbReference type="NCBI Taxonomy" id="6319"/>
    <lineage>
        <taxon>Eukaryota</taxon>
        <taxon>Metazoa</taxon>
        <taxon>Ecdysozoa</taxon>
        <taxon>Nematoda</taxon>
        <taxon>Chromadorea</taxon>
        <taxon>Rhabditida</taxon>
        <taxon>Rhabditina</taxon>
        <taxon>Rhabditomorpha</taxon>
        <taxon>Strongyloidea</taxon>
        <taxon>Trichostrongylidae</taxon>
        <taxon>Trichostrongylus</taxon>
    </lineage>
</organism>
<keyword evidence="2" id="KW-1185">Reference proteome</keyword>
<accession>A0AAN8FVI7</accession>
<proteinExistence type="predicted"/>
<gene>
    <name evidence="1" type="ORF">GCK32_019241</name>
</gene>
<dbReference type="Proteomes" id="UP001331761">
    <property type="component" value="Unassembled WGS sequence"/>
</dbReference>
<evidence type="ECO:0000313" key="1">
    <source>
        <dbReference type="EMBL" id="KAK5971063.1"/>
    </source>
</evidence>
<sequence>MSHYAVRFYDLRIHVGNNYITPYLDLLAEPSLKYVFPHAGLRIIEATKANMSRSFDMLLSKASPIQDCTMSFHCRCVSSKRLEYSNLGFHLPT</sequence>
<name>A0AAN8FVI7_TRICO</name>
<comment type="caution">
    <text evidence="1">The sequence shown here is derived from an EMBL/GenBank/DDBJ whole genome shotgun (WGS) entry which is preliminary data.</text>
</comment>